<comment type="caution">
    <text evidence="2">The sequence shown here is derived from an EMBL/GenBank/DDBJ whole genome shotgun (WGS) entry which is preliminary data.</text>
</comment>
<reference evidence="2" key="1">
    <citation type="journal article" date="2020" name="mSystems">
        <title>Genome- and Community-Level Interaction Insights into Carbon Utilization and Element Cycling Functions of Hydrothermarchaeota in Hydrothermal Sediment.</title>
        <authorList>
            <person name="Zhou Z."/>
            <person name="Liu Y."/>
            <person name="Xu W."/>
            <person name="Pan J."/>
            <person name="Luo Z.H."/>
            <person name="Li M."/>
        </authorList>
    </citation>
    <scope>NUCLEOTIDE SEQUENCE [LARGE SCALE GENOMIC DNA]</scope>
    <source>
        <strain evidence="2">SpSt-902</strain>
    </source>
</reference>
<proteinExistence type="predicted"/>
<organism evidence="2">
    <name type="scientific">Leptospirillum ferriphilum</name>
    <dbReference type="NCBI Taxonomy" id="178606"/>
    <lineage>
        <taxon>Bacteria</taxon>
        <taxon>Pseudomonadati</taxon>
        <taxon>Nitrospirota</taxon>
        <taxon>Nitrospiria</taxon>
        <taxon>Nitrospirales</taxon>
        <taxon>Nitrospiraceae</taxon>
        <taxon>Leptospirillum</taxon>
    </lineage>
</organism>
<sequence>MAYLALSKGFYRERPGTEIHHTPEPAPQELWQKNPARYGNPAGDISRPEGELRLSWNVYEIRPYLRFNMEQVRYRLFLPDNGSGPLDQD</sequence>
<accession>A0A7C3R4P5</accession>
<evidence type="ECO:0000256" key="1">
    <source>
        <dbReference type="SAM" id="MobiDB-lite"/>
    </source>
</evidence>
<dbReference type="EMBL" id="DTMM01000109">
    <property type="protein sequence ID" value="HFT93417.1"/>
    <property type="molecule type" value="Genomic_DNA"/>
</dbReference>
<gene>
    <name evidence="2" type="ORF">ENX03_05655</name>
</gene>
<name>A0A7C3R4P5_9BACT</name>
<feature type="region of interest" description="Disordered" evidence="1">
    <location>
        <begin position="14"/>
        <end position="44"/>
    </location>
</feature>
<feature type="compositionally biased region" description="Basic and acidic residues" evidence="1">
    <location>
        <begin position="14"/>
        <end position="23"/>
    </location>
</feature>
<evidence type="ECO:0000313" key="2">
    <source>
        <dbReference type="EMBL" id="HFT93417.1"/>
    </source>
</evidence>
<protein>
    <submittedName>
        <fullName evidence="2">Uncharacterized protein</fullName>
    </submittedName>
</protein>
<dbReference type="AlphaFoldDB" id="A0A7C3R4P5"/>